<feature type="transmembrane region" description="Helical" evidence="5">
    <location>
        <begin position="271"/>
        <end position="295"/>
    </location>
</feature>
<feature type="transmembrane region" description="Helical" evidence="5">
    <location>
        <begin position="169"/>
        <end position="188"/>
    </location>
</feature>
<keyword evidence="8" id="KW-1185">Reference proteome</keyword>
<dbReference type="InterPro" id="IPR036259">
    <property type="entry name" value="MFS_trans_sf"/>
</dbReference>
<evidence type="ECO:0000256" key="5">
    <source>
        <dbReference type="SAM" id="Phobius"/>
    </source>
</evidence>
<reference evidence="7 8" key="1">
    <citation type="submission" date="2024-06" db="EMBL/GenBank/DDBJ databases">
        <title>Chitinophaga defluvii sp. nov., isolated from municipal sewage.</title>
        <authorList>
            <person name="Zhang L."/>
        </authorList>
    </citation>
    <scope>NUCLEOTIDE SEQUENCE [LARGE SCALE GENOMIC DNA]</scope>
    <source>
        <strain evidence="7 8">H8</strain>
    </source>
</reference>
<protein>
    <submittedName>
        <fullName evidence="7">MFS transporter</fullName>
    </submittedName>
</protein>
<feature type="transmembrane region" description="Helical" evidence="5">
    <location>
        <begin position="12"/>
        <end position="34"/>
    </location>
</feature>
<evidence type="ECO:0000313" key="8">
    <source>
        <dbReference type="Proteomes" id="UP001549749"/>
    </source>
</evidence>
<dbReference type="Gene3D" id="1.20.1250.20">
    <property type="entry name" value="MFS general substrate transporter like domains"/>
    <property type="match status" value="1"/>
</dbReference>
<feature type="transmembrane region" description="Helical" evidence="5">
    <location>
        <begin position="364"/>
        <end position="388"/>
    </location>
</feature>
<feature type="transmembrane region" description="Helical" evidence="5">
    <location>
        <begin position="336"/>
        <end position="358"/>
    </location>
</feature>
<keyword evidence="3 5" id="KW-1133">Transmembrane helix</keyword>
<dbReference type="SUPFAM" id="SSF103473">
    <property type="entry name" value="MFS general substrate transporter"/>
    <property type="match status" value="1"/>
</dbReference>
<comment type="subcellular location">
    <subcellularLocation>
        <location evidence="1">Membrane</location>
        <topology evidence="1">Multi-pass membrane protein</topology>
    </subcellularLocation>
</comment>
<feature type="transmembrane region" description="Helical" evidence="5">
    <location>
        <begin position="226"/>
        <end position="247"/>
    </location>
</feature>
<dbReference type="PANTHER" id="PTHR42718">
    <property type="entry name" value="MAJOR FACILITATOR SUPERFAMILY MULTIDRUG TRANSPORTER MFSC"/>
    <property type="match status" value="1"/>
</dbReference>
<comment type="caution">
    <text evidence="7">The sequence shown here is derived from an EMBL/GenBank/DDBJ whole genome shotgun (WGS) entry which is preliminary data.</text>
</comment>
<gene>
    <name evidence="7" type="ORF">ABR189_09510</name>
</gene>
<feature type="transmembrane region" description="Helical" evidence="5">
    <location>
        <begin position="438"/>
        <end position="458"/>
    </location>
</feature>
<dbReference type="EMBL" id="JBEXAC010000001">
    <property type="protein sequence ID" value="MET6997605.1"/>
    <property type="molecule type" value="Genomic_DNA"/>
</dbReference>
<feature type="transmembrane region" description="Helical" evidence="5">
    <location>
        <begin position="76"/>
        <end position="98"/>
    </location>
</feature>
<evidence type="ECO:0000256" key="1">
    <source>
        <dbReference type="ARBA" id="ARBA00004141"/>
    </source>
</evidence>
<feature type="transmembrane region" description="Helical" evidence="5">
    <location>
        <begin position="104"/>
        <end position="124"/>
    </location>
</feature>
<name>A0ABV2T3J5_9BACT</name>
<dbReference type="InterPro" id="IPR020846">
    <property type="entry name" value="MFS_dom"/>
</dbReference>
<sequence>MNSQRLKWFSLVIVSSSVFLAVIDIFIVNVAIPSIRKGIQGSESDIQLVIALYLLGYAAFLITGGRLGDFYGKKRVFIMAMLLFTLTSFLCGISQTAWQLNTARFVQGVSAAFMIPQGIAYVHVLFPDHKDRIKALGIYGSIAGAASVIGQFLGGILPDIHGAIEGWRLLFLINLPIGFISVILAARYLQDTPVTGTGQFDYSGVALLTLALIGLIYPLIRGRELGWPLWSLASILGAIALLFIFVFDQQRKLGRGGNPLINIQLFSYKDFNIGLCAVLFYFMVQDSYFLINAIFLQTGLGHSSSDAGILFVFQGVGYVVASVLSISLVKKYGKRVLQAGVLIMITSLLLHIYVFSAITVSRTALLFTLFFYGMGCGSVLPSLLTMAMKSIPMQFAGAASGTFSTFQQTAVALGVGITGGIFFSVLDNESGTSAYLGAYQAATWVNILFLVLVSFFLYKLPEDNRQTVLLAG</sequence>
<accession>A0ABV2T3J5</accession>
<dbReference type="Gene3D" id="1.20.1720.10">
    <property type="entry name" value="Multidrug resistance protein D"/>
    <property type="match status" value="1"/>
</dbReference>
<dbReference type="CDD" id="cd17321">
    <property type="entry name" value="MFS_MMR_MDR_like"/>
    <property type="match status" value="1"/>
</dbReference>
<evidence type="ECO:0000256" key="3">
    <source>
        <dbReference type="ARBA" id="ARBA00022989"/>
    </source>
</evidence>
<feature type="transmembrane region" description="Helical" evidence="5">
    <location>
        <begin position="200"/>
        <end position="220"/>
    </location>
</feature>
<evidence type="ECO:0000259" key="6">
    <source>
        <dbReference type="PROSITE" id="PS50850"/>
    </source>
</evidence>
<feature type="transmembrane region" description="Helical" evidence="5">
    <location>
        <begin position="136"/>
        <end position="157"/>
    </location>
</feature>
<dbReference type="PANTHER" id="PTHR42718:SF39">
    <property type="entry name" value="ACTINORHODIN TRANSPORTER-RELATED"/>
    <property type="match status" value="1"/>
</dbReference>
<organism evidence="7 8">
    <name type="scientific">Chitinophaga defluvii</name>
    <dbReference type="NCBI Taxonomy" id="3163343"/>
    <lineage>
        <taxon>Bacteria</taxon>
        <taxon>Pseudomonadati</taxon>
        <taxon>Bacteroidota</taxon>
        <taxon>Chitinophagia</taxon>
        <taxon>Chitinophagales</taxon>
        <taxon>Chitinophagaceae</taxon>
        <taxon>Chitinophaga</taxon>
    </lineage>
</organism>
<proteinExistence type="predicted"/>
<evidence type="ECO:0000256" key="4">
    <source>
        <dbReference type="ARBA" id="ARBA00023136"/>
    </source>
</evidence>
<dbReference type="PROSITE" id="PS50850">
    <property type="entry name" value="MFS"/>
    <property type="match status" value="1"/>
</dbReference>
<evidence type="ECO:0000313" key="7">
    <source>
        <dbReference type="EMBL" id="MET6997605.1"/>
    </source>
</evidence>
<feature type="transmembrane region" description="Helical" evidence="5">
    <location>
        <begin position="409"/>
        <end position="426"/>
    </location>
</feature>
<dbReference type="InterPro" id="IPR011701">
    <property type="entry name" value="MFS"/>
</dbReference>
<dbReference type="RefSeq" id="WP_354660240.1">
    <property type="nucleotide sequence ID" value="NZ_JBEXAC010000001.1"/>
</dbReference>
<feature type="transmembrane region" description="Helical" evidence="5">
    <location>
        <begin position="46"/>
        <end position="64"/>
    </location>
</feature>
<dbReference type="Proteomes" id="UP001549749">
    <property type="component" value="Unassembled WGS sequence"/>
</dbReference>
<feature type="domain" description="Major facilitator superfamily (MFS) profile" evidence="6">
    <location>
        <begin position="10"/>
        <end position="465"/>
    </location>
</feature>
<keyword evidence="4 5" id="KW-0472">Membrane</keyword>
<evidence type="ECO:0000256" key="2">
    <source>
        <dbReference type="ARBA" id="ARBA00022692"/>
    </source>
</evidence>
<keyword evidence="2 5" id="KW-0812">Transmembrane</keyword>
<feature type="transmembrane region" description="Helical" evidence="5">
    <location>
        <begin position="307"/>
        <end position="329"/>
    </location>
</feature>
<dbReference type="Pfam" id="PF07690">
    <property type="entry name" value="MFS_1"/>
    <property type="match status" value="2"/>
</dbReference>